<evidence type="ECO:0000313" key="1">
    <source>
        <dbReference type="EMBL" id="GAG41434.1"/>
    </source>
</evidence>
<name>X0XE24_9ZZZZ</name>
<dbReference type="AlphaFoldDB" id="X0XE24"/>
<feature type="non-terminal residue" evidence="1">
    <location>
        <position position="42"/>
    </location>
</feature>
<accession>X0XE24</accession>
<reference evidence="1" key="1">
    <citation type="journal article" date="2014" name="Front. Microbiol.">
        <title>High frequency of phylogenetically diverse reductive dehalogenase-homologous genes in deep subseafloor sedimentary metagenomes.</title>
        <authorList>
            <person name="Kawai M."/>
            <person name="Futagami T."/>
            <person name="Toyoda A."/>
            <person name="Takaki Y."/>
            <person name="Nishi S."/>
            <person name="Hori S."/>
            <person name="Arai W."/>
            <person name="Tsubouchi T."/>
            <person name="Morono Y."/>
            <person name="Uchiyama I."/>
            <person name="Ito T."/>
            <person name="Fujiyama A."/>
            <person name="Inagaki F."/>
            <person name="Takami H."/>
        </authorList>
    </citation>
    <scope>NUCLEOTIDE SEQUENCE</scope>
    <source>
        <strain evidence="1">Expedition CK06-06</strain>
    </source>
</reference>
<dbReference type="EMBL" id="BARS01043707">
    <property type="protein sequence ID" value="GAG41434.1"/>
    <property type="molecule type" value="Genomic_DNA"/>
</dbReference>
<organism evidence="1">
    <name type="scientific">marine sediment metagenome</name>
    <dbReference type="NCBI Taxonomy" id="412755"/>
    <lineage>
        <taxon>unclassified sequences</taxon>
        <taxon>metagenomes</taxon>
        <taxon>ecological metagenomes</taxon>
    </lineage>
</organism>
<proteinExistence type="predicted"/>
<dbReference type="Gene3D" id="2.20.25.340">
    <property type="match status" value="1"/>
</dbReference>
<gene>
    <name evidence="1" type="ORF">S01H1_66120</name>
</gene>
<sequence>MPEQERSMVKGMSFGGVTEDANAAQVDVKDGKIVRIRPLHFD</sequence>
<protein>
    <submittedName>
        <fullName evidence="1">Uncharacterized protein</fullName>
    </submittedName>
</protein>
<comment type="caution">
    <text evidence="1">The sequence shown here is derived from an EMBL/GenBank/DDBJ whole genome shotgun (WGS) entry which is preliminary data.</text>
</comment>